<reference evidence="1" key="1">
    <citation type="submission" date="2019-11" db="EMBL/GenBank/DDBJ databases">
        <title>Nori genome reveals adaptations in red seaweeds to the harsh intertidal environment.</title>
        <authorList>
            <person name="Wang D."/>
            <person name="Mao Y."/>
        </authorList>
    </citation>
    <scope>NUCLEOTIDE SEQUENCE</scope>
    <source>
        <tissue evidence="1">Gametophyte</tissue>
    </source>
</reference>
<accession>A0ACC3C1V8</accession>
<evidence type="ECO:0000313" key="1">
    <source>
        <dbReference type="EMBL" id="KAK1864119.1"/>
    </source>
</evidence>
<dbReference type="EMBL" id="CM020619">
    <property type="protein sequence ID" value="KAK1864119.1"/>
    <property type="molecule type" value="Genomic_DNA"/>
</dbReference>
<dbReference type="Proteomes" id="UP000798662">
    <property type="component" value="Chromosome 2"/>
</dbReference>
<protein>
    <submittedName>
        <fullName evidence="1">Uncharacterized protein</fullName>
    </submittedName>
</protein>
<name>A0ACC3C1V8_PYRYE</name>
<comment type="caution">
    <text evidence="1">The sequence shown here is derived from an EMBL/GenBank/DDBJ whole genome shotgun (WGS) entry which is preliminary data.</text>
</comment>
<evidence type="ECO:0000313" key="2">
    <source>
        <dbReference type="Proteomes" id="UP000798662"/>
    </source>
</evidence>
<gene>
    <name evidence="1" type="ORF">I4F81_006669</name>
</gene>
<keyword evidence="2" id="KW-1185">Reference proteome</keyword>
<proteinExistence type="predicted"/>
<sequence length="291" mass="29914">MGQGGGGGTPTRSGAAAILPRARAPPPRRLVRGDQVRRGDAALAAAPSPPPWRVRSRHRDPLATAAAVRGGGRGGTLLRGSEPRGRRAAHGQPCAWRRAVPSPAVVGSAHPHGGRGPPQPAGEGVGELGARSCAAVTPRPLAARSPPRPRGGGALGGGWRVEGQQQLRVCSPPSQPRPPLLSLRTRSSLPSPRCCYPPCSTGRVPVVVHPSTPLPPRVLPPNPPFLVAPPPPPPDLARVFRRPVPLQAPHPGLPPPTSRHAALPAVRRGGGRRAVIGHVGGAGWDAGGRPF</sequence>
<organism evidence="1 2">
    <name type="scientific">Pyropia yezoensis</name>
    <name type="common">Susabi-nori</name>
    <name type="synonym">Porphyra yezoensis</name>
    <dbReference type="NCBI Taxonomy" id="2788"/>
    <lineage>
        <taxon>Eukaryota</taxon>
        <taxon>Rhodophyta</taxon>
        <taxon>Bangiophyceae</taxon>
        <taxon>Bangiales</taxon>
        <taxon>Bangiaceae</taxon>
        <taxon>Pyropia</taxon>
    </lineage>
</organism>